<dbReference type="Proteomes" id="UP000788262">
    <property type="component" value="Unassembled WGS sequence"/>
</dbReference>
<feature type="transmembrane region" description="Helical" evidence="1">
    <location>
        <begin position="85"/>
        <end position="110"/>
    </location>
</feature>
<evidence type="ECO:0000313" key="4">
    <source>
        <dbReference type="Proteomes" id="UP000788262"/>
    </source>
</evidence>
<evidence type="ECO:0000256" key="1">
    <source>
        <dbReference type="SAM" id="Phobius"/>
    </source>
</evidence>
<protein>
    <recommendedName>
        <fullName evidence="5">DUF3899 domain-containing protein</fullName>
    </recommendedName>
</protein>
<dbReference type="RefSeq" id="WP_205386315.1">
    <property type="nucleotide sequence ID" value="NZ_JAFFZS010000034.1"/>
</dbReference>
<feature type="transmembrane region" description="Helical" evidence="1">
    <location>
        <begin position="28"/>
        <end position="47"/>
    </location>
</feature>
<sequence>MLISAMLHGMLMIATASAARASGQAPVLIFLATFAAAGVYMGARWVFNLHGAVDKALARRRAVLELKGQQTGNLSLADTESLGPWFFKLVGGVLGVAGLILLAISLLLIAA</sequence>
<evidence type="ECO:0008006" key="5">
    <source>
        <dbReference type="Google" id="ProtNLM"/>
    </source>
</evidence>
<keyword evidence="2" id="KW-0732">Signal</keyword>
<keyword evidence="4" id="KW-1185">Reference proteome</keyword>
<keyword evidence="1" id="KW-0472">Membrane</keyword>
<proteinExistence type="predicted"/>
<evidence type="ECO:0000256" key="2">
    <source>
        <dbReference type="SAM" id="SignalP"/>
    </source>
</evidence>
<reference evidence="3 4" key="1">
    <citation type="submission" date="2021-02" db="EMBL/GenBank/DDBJ databases">
        <title>Whole genome sequencing of Streptomyces actuosus VRA1.</title>
        <authorList>
            <person name="Sen G."/>
            <person name="Sen A."/>
        </authorList>
    </citation>
    <scope>NUCLEOTIDE SEQUENCE [LARGE SCALE GENOMIC DNA]</scope>
    <source>
        <strain evidence="3 4">VRA1</strain>
    </source>
</reference>
<feature type="chain" id="PRO_5045363131" description="DUF3899 domain-containing protein" evidence="2">
    <location>
        <begin position="19"/>
        <end position="111"/>
    </location>
</feature>
<keyword evidence="1" id="KW-1133">Transmembrane helix</keyword>
<evidence type="ECO:0000313" key="3">
    <source>
        <dbReference type="EMBL" id="MBN0048189.1"/>
    </source>
</evidence>
<feature type="signal peptide" evidence="2">
    <location>
        <begin position="1"/>
        <end position="18"/>
    </location>
</feature>
<comment type="caution">
    <text evidence="3">The sequence shown here is derived from an EMBL/GenBank/DDBJ whole genome shotgun (WGS) entry which is preliminary data.</text>
</comment>
<name>A0ABS2VYI7_STRAS</name>
<gene>
    <name evidence="3" type="ORF">JS756_29585</name>
</gene>
<accession>A0ABS2VYI7</accession>
<organism evidence="3 4">
    <name type="scientific">Streptomyces actuosus</name>
    <dbReference type="NCBI Taxonomy" id="1885"/>
    <lineage>
        <taxon>Bacteria</taxon>
        <taxon>Bacillati</taxon>
        <taxon>Actinomycetota</taxon>
        <taxon>Actinomycetes</taxon>
        <taxon>Kitasatosporales</taxon>
        <taxon>Streptomycetaceae</taxon>
        <taxon>Streptomyces</taxon>
    </lineage>
</organism>
<keyword evidence="1" id="KW-0812">Transmembrane</keyword>
<dbReference type="EMBL" id="JAFFZS010000034">
    <property type="protein sequence ID" value="MBN0048189.1"/>
    <property type="molecule type" value="Genomic_DNA"/>
</dbReference>